<dbReference type="AlphaFoldDB" id="M3GZ05"/>
<dbReference type="EMBL" id="AHOR02000026">
    <property type="protein sequence ID" value="EMF82111.1"/>
    <property type="molecule type" value="Genomic_DNA"/>
</dbReference>
<comment type="caution">
    <text evidence="2">The sequence shown here is derived from an EMBL/GenBank/DDBJ whole genome shotgun (WGS) entry which is preliminary data.</text>
</comment>
<protein>
    <submittedName>
        <fullName evidence="2">Putative lipoprotein</fullName>
    </submittedName>
</protein>
<reference evidence="2 3" key="1">
    <citation type="submission" date="2013-01" db="EMBL/GenBank/DDBJ databases">
        <authorList>
            <person name="Harkins D.M."/>
            <person name="Durkin A.S."/>
            <person name="Brinkac L.M."/>
            <person name="Haft D.H."/>
            <person name="Selengut J.D."/>
            <person name="Sanka R."/>
            <person name="DePew J."/>
            <person name="Purushe J."/>
            <person name="Tulsiani S.M."/>
            <person name="Graham G.C."/>
            <person name="Burns M.-A."/>
            <person name="Dohnt M.F."/>
            <person name="Smythe L.D."/>
            <person name="McKay D.B."/>
            <person name="Craig S.B."/>
            <person name="Vinetz J.M."/>
            <person name="Sutton G.G."/>
            <person name="Nierman W.C."/>
            <person name="Fouts D.E."/>
        </authorList>
    </citation>
    <scope>NUCLEOTIDE SEQUENCE [LARGE SCALE GENOMIC DNA]</scope>
    <source>
        <strain evidence="2 3">LT2116</strain>
    </source>
</reference>
<gene>
    <name evidence="2" type="ORF">LEP1GSC188_3405</name>
</gene>
<dbReference type="Proteomes" id="UP000011770">
    <property type="component" value="Unassembled WGS sequence"/>
</dbReference>
<evidence type="ECO:0000313" key="2">
    <source>
        <dbReference type="EMBL" id="EMF82111.1"/>
    </source>
</evidence>
<sequence length="91" mass="10873">MKFLWQDDKTGTFSDTTLRTWVVFFVFLVSCVYFLFFEEEISESRLSLIEMLAYFCLGQGALYLGKRVNENVKIKFSAKEFEQEKTRRKRS</sequence>
<evidence type="ECO:0000256" key="1">
    <source>
        <dbReference type="SAM" id="Phobius"/>
    </source>
</evidence>
<keyword evidence="2" id="KW-0449">Lipoprotein</keyword>
<evidence type="ECO:0000313" key="3">
    <source>
        <dbReference type="Proteomes" id="UP000011770"/>
    </source>
</evidence>
<proteinExistence type="predicted"/>
<keyword evidence="1" id="KW-0472">Membrane</keyword>
<organism evidence="2 3">
    <name type="scientific">Leptospira weilii serovar Topaz str. LT2116</name>
    <dbReference type="NCBI Taxonomy" id="1088540"/>
    <lineage>
        <taxon>Bacteria</taxon>
        <taxon>Pseudomonadati</taxon>
        <taxon>Spirochaetota</taxon>
        <taxon>Spirochaetia</taxon>
        <taxon>Leptospirales</taxon>
        <taxon>Leptospiraceae</taxon>
        <taxon>Leptospira</taxon>
    </lineage>
</organism>
<feature type="transmembrane region" description="Helical" evidence="1">
    <location>
        <begin position="20"/>
        <end position="37"/>
    </location>
</feature>
<keyword evidence="1" id="KW-0812">Transmembrane</keyword>
<name>M3GZ05_9LEPT</name>
<accession>M3GZ05</accession>
<keyword evidence="1" id="KW-1133">Transmembrane helix</keyword>
<dbReference type="PROSITE" id="PS51257">
    <property type="entry name" value="PROKAR_LIPOPROTEIN"/>
    <property type="match status" value="1"/>
</dbReference>